<dbReference type="Proteomes" id="UP000199283">
    <property type="component" value="Unassembled WGS sequence"/>
</dbReference>
<accession>A0A1H7MTE4</accession>
<name>A0A1H7MTE4_9RHOB</name>
<dbReference type="EMBL" id="FNZQ01000003">
    <property type="protein sequence ID" value="SEL14560.1"/>
    <property type="molecule type" value="Genomic_DNA"/>
</dbReference>
<dbReference type="STRING" id="188906.SAMN04488526_2059"/>
<evidence type="ECO:0000313" key="1">
    <source>
        <dbReference type="EMBL" id="SEL14560.1"/>
    </source>
</evidence>
<organism evidence="1 2">
    <name type="scientific">Jannaschia helgolandensis</name>
    <dbReference type="NCBI Taxonomy" id="188906"/>
    <lineage>
        <taxon>Bacteria</taxon>
        <taxon>Pseudomonadati</taxon>
        <taxon>Pseudomonadota</taxon>
        <taxon>Alphaproteobacteria</taxon>
        <taxon>Rhodobacterales</taxon>
        <taxon>Roseobacteraceae</taxon>
        <taxon>Jannaschia</taxon>
    </lineage>
</organism>
<evidence type="ECO:0008006" key="3">
    <source>
        <dbReference type="Google" id="ProtNLM"/>
    </source>
</evidence>
<reference evidence="1 2" key="1">
    <citation type="submission" date="2016-10" db="EMBL/GenBank/DDBJ databases">
        <authorList>
            <person name="de Groot N.N."/>
        </authorList>
    </citation>
    <scope>NUCLEOTIDE SEQUENCE [LARGE SCALE GENOMIC DNA]</scope>
    <source>
        <strain evidence="1 2">DSM 14858</strain>
    </source>
</reference>
<dbReference type="PROSITE" id="PS51257">
    <property type="entry name" value="PROKAR_LIPOPROTEIN"/>
    <property type="match status" value="1"/>
</dbReference>
<evidence type="ECO:0000313" key="2">
    <source>
        <dbReference type="Proteomes" id="UP000199283"/>
    </source>
</evidence>
<proteinExistence type="predicted"/>
<sequence>MRGMARLLFLFLLLSGCAWFRPKPVVILPFVPGCVDRVALAQAVVDGRRLGQSRAEQQSMVTRTAAGERLHRDIIESVYDWPRPTTPGDWTMLSQVTARAVADHCVNRPAQALQGRVIP</sequence>
<dbReference type="AlphaFoldDB" id="A0A1H7MTE4"/>
<keyword evidence="2" id="KW-1185">Reference proteome</keyword>
<protein>
    <recommendedName>
        <fullName evidence="3">Lipoprotein</fullName>
    </recommendedName>
</protein>
<gene>
    <name evidence="1" type="ORF">SAMN04488526_2059</name>
</gene>